<evidence type="ECO:0000256" key="3">
    <source>
        <dbReference type="ARBA" id="ARBA00022691"/>
    </source>
</evidence>
<keyword evidence="2 4" id="KW-0808">Transferase</keyword>
<evidence type="ECO:0000256" key="1">
    <source>
        <dbReference type="ARBA" id="ARBA00022603"/>
    </source>
</evidence>
<evidence type="ECO:0000256" key="4">
    <source>
        <dbReference type="PROSITE-ProRule" id="PRU01024"/>
    </source>
</evidence>
<keyword evidence="3 4" id="KW-0949">S-adenosyl-L-methionine</keyword>
<dbReference type="InterPro" id="IPR002792">
    <property type="entry name" value="TRAM_dom"/>
</dbReference>
<dbReference type="PROSITE" id="PS50926">
    <property type="entry name" value="TRAM"/>
    <property type="match status" value="1"/>
</dbReference>
<feature type="binding site" evidence="4">
    <location>
        <position position="334"/>
    </location>
    <ligand>
        <name>S-adenosyl-L-methionine</name>
        <dbReference type="ChEBI" id="CHEBI:59789"/>
    </ligand>
</feature>
<dbReference type="GO" id="GO:0070041">
    <property type="term" value="F:rRNA (uridine-C5-)-methyltransferase activity"/>
    <property type="evidence" value="ECO:0007669"/>
    <property type="project" value="UniProtKB-ARBA"/>
</dbReference>
<dbReference type="PROSITE" id="PS01231">
    <property type="entry name" value="TRMA_2"/>
    <property type="match status" value="1"/>
</dbReference>
<reference evidence="7 8" key="1">
    <citation type="submission" date="2014-03" db="EMBL/GenBank/DDBJ databases">
        <title>Genome sequence of Clostridium litorale W6, DSM 5388.</title>
        <authorList>
            <person name="Poehlein A."/>
            <person name="Jagirdar A."/>
            <person name="Khonsari B."/>
            <person name="Chibani C.M."/>
            <person name="Gutierrez Gutierrez D.A."/>
            <person name="Davydova E."/>
            <person name="Alghaithi H.S."/>
            <person name="Nair K.P."/>
            <person name="Dhamotharan K."/>
            <person name="Chandran L."/>
            <person name="G W."/>
            <person name="Daniel R."/>
        </authorList>
    </citation>
    <scope>NUCLEOTIDE SEQUENCE [LARGE SCALE GENOMIC DNA]</scope>
    <source>
        <strain evidence="7 8">W6</strain>
    </source>
</reference>
<comment type="caution">
    <text evidence="7">The sequence shown here is derived from an EMBL/GenBank/DDBJ whole genome shotgun (WGS) entry which is preliminary data.</text>
</comment>
<sequence>MINENGKYEIEIVDFTDKGCGIGRLDGLAVFVEGAVPKDRVIVEITKLKKNYAQAKLVDIIEKSPLRVEPACEIAGICGGCQIMHVGYESQLDIKSESVRQTLKRIGGVDESLVNEIIGMENPYGYRNKAQFPVGVQNGEAALGFYKKGSHEIVPCSKCSIQHDINEKITAIVKEYINENSIEVYDERFHKGNMRHVVTKIGFTTGEIMVVLVTKAAARLKGVEKLVDMLKNEIPGLRTVVQNINPDKTNRILGFKNKTIHGDGIINDYIGELKFNISPLSFFQVNPVQTKVLYGKALEYAQLEGEETVFDIYSGIGTISLFLSQKAKKVIGVEIVEDAVRDAAENAKLNGIENAEFYAGKAEEVIPNLYKQGIRADVAVVDPPRKGCDERVLSVLSSMQAKRIVYVSCNPATLARDAKYLEENGYTVENVQPVDMFPHTMHTEVVCSFKRV</sequence>
<dbReference type="PROSITE" id="PS51687">
    <property type="entry name" value="SAM_MT_RNA_M5U"/>
    <property type="match status" value="1"/>
</dbReference>
<dbReference type="Proteomes" id="UP000027946">
    <property type="component" value="Unassembled WGS sequence"/>
</dbReference>
<dbReference type="InterPro" id="IPR012340">
    <property type="entry name" value="NA-bd_OB-fold"/>
</dbReference>
<dbReference type="EMBL" id="JJMM01000013">
    <property type="protein sequence ID" value="KDR94890.1"/>
    <property type="molecule type" value="Genomic_DNA"/>
</dbReference>
<dbReference type="FunFam" id="3.40.50.150:FF:000009">
    <property type="entry name" value="23S rRNA (Uracil(1939)-C(5))-methyltransferase RlmD"/>
    <property type="match status" value="1"/>
</dbReference>
<dbReference type="FunFam" id="2.40.50.1070:FF:000003">
    <property type="entry name" value="23S rRNA (Uracil-5-)-methyltransferase RumA"/>
    <property type="match status" value="1"/>
</dbReference>
<dbReference type="RefSeq" id="WP_038266160.1">
    <property type="nucleotide sequence ID" value="NZ_FSRH01000005.1"/>
</dbReference>
<dbReference type="Gene3D" id="3.40.50.150">
    <property type="entry name" value="Vaccinia Virus protein VP39"/>
    <property type="match status" value="1"/>
</dbReference>
<dbReference type="Gene3D" id="2.40.50.140">
    <property type="entry name" value="Nucleic acid-binding proteins"/>
    <property type="match status" value="1"/>
</dbReference>
<organism evidence="7 8">
    <name type="scientific">Peptoclostridium litorale DSM 5388</name>
    <dbReference type="NCBI Taxonomy" id="1121324"/>
    <lineage>
        <taxon>Bacteria</taxon>
        <taxon>Bacillati</taxon>
        <taxon>Bacillota</taxon>
        <taxon>Clostridia</taxon>
        <taxon>Peptostreptococcales</taxon>
        <taxon>Peptoclostridiaceae</taxon>
        <taxon>Peptoclostridium</taxon>
    </lineage>
</organism>
<dbReference type="PANTHER" id="PTHR11061:SF30">
    <property type="entry name" value="TRNA (URACIL(54)-C(5))-METHYLTRANSFERASE"/>
    <property type="match status" value="1"/>
</dbReference>
<dbReference type="EC" id="2.1.1.-" evidence="7"/>
<name>A0A069RFB0_PEPLI</name>
<evidence type="ECO:0000259" key="6">
    <source>
        <dbReference type="PROSITE" id="PS50926"/>
    </source>
</evidence>
<dbReference type="OrthoDB" id="9804590at2"/>
<feature type="binding site" evidence="4">
    <location>
        <position position="382"/>
    </location>
    <ligand>
        <name>S-adenosyl-L-methionine</name>
        <dbReference type="ChEBI" id="CHEBI:59789"/>
    </ligand>
</feature>
<feature type="binding site" evidence="4">
    <location>
        <position position="284"/>
    </location>
    <ligand>
        <name>S-adenosyl-L-methionine</name>
        <dbReference type="ChEBI" id="CHEBI:59789"/>
    </ligand>
</feature>
<evidence type="ECO:0000256" key="2">
    <source>
        <dbReference type="ARBA" id="ARBA00022679"/>
    </source>
</evidence>
<dbReference type="InterPro" id="IPR030390">
    <property type="entry name" value="MeTrfase_TrmA_AS"/>
</dbReference>
<evidence type="ECO:0000313" key="8">
    <source>
        <dbReference type="Proteomes" id="UP000027946"/>
    </source>
</evidence>
<dbReference type="PANTHER" id="PTHR11061">
    <property type="entry name" value="RNA M5U METHYLTRANSFERASE"/>
    <property type="match status" value="1"/>
</dbReference>
<dbReference type="Gene3D" id="2.40.50.1070">
    <property type="match status" value="1"/>
</dbReference>
<comment type="similarity">
    <text evidence="4">Belongs to the class I-like SAM-binding methyltransferase superfamily. RNA M5U methyltransferase family.</text>
</comment>
<keyword evidence="8" id="KW-1185">Reference proteome</keyword>
<feature type="active site" evidence="5">
    <location>
        <position position="409"/>
    </location>
</feature>
<dbReference type="FunFam" id="2.40.50.140:FF:000097">
    <property type="entry name" value="23S rRNA (uracil(1939)-C(5))-methyltransferase RlmD"/>
    <property type="match status" value="1"/>
</dbReference>
<feature type="domain" description="TRAM" evidence="6">
    <location>
        <begin position="1"/>
        <end position="59"/>
    </location>
</feature>
<evidence type="ECO:0000313" key="7">
    <source>
        <dbReference type="EMBL" id="KDR94890.1"/>
    </source>
</evidence>
<evidence type="ECO:0000256" key="5">
    <source>
        <dbReference type="PROSITE-ProRule" id="PRU10015"/>
    </source>
</evidence>
<keyword evidence="1 4" id="KW-0489">Methyltransferase</keyword>
<proteinExistence type="inferred from homology"/>
<dbReference type="STRING" id="1121324.CLIT_13c02120"/>
<feature type="active site" description="Nucleophile" evidence="4">
    <location>
        <position position="409"/>
    </location>
</feature>
<dbReference type="InterPro" id="IPR030391">
    <property type="entry name" value="MeTrfase_TrmA_CS"/>
</dbReference>
<dbReference type="AlphaFoldDB" id="A0A069RFB0"/>
<dbReference type="InterPro" id="IPR010280">
    <property type="entry name" value="U5_MeTrfase_fam"/>
</dbReference>
<dbReference type="CDD" id="cd02440">
    <property type="entry name" value="AdoMet_MTases"/>
    <property type="match status" value="1"/>
</dbReference>
<protein>
    <submittedName>
        <fullName evidence="7">23S rRNA (Uracil-5-)-methyltransferase RumA</fullName>
        <ecNumber evidence="7">2.1.1.-</ecNumber>
    </submittedName>
</protein>
<dbReference type="Pfam" id="PF05958">
    <property type="entry name" value="tRNA_U5-meth_tr"/>
    <property type="match status" value="1"/>
</dbReference>
<dbReference type="InterPro" id="IPR029063">
    <property type="entry name" value="SAM-dependent_MTases_sf"/>
</dbReference>
<dbReference type="NCBIfam" id="TIGR00479">
    <property type="entry name" value="rumA"/>
    <property type="match status" value="1"/>
</dbReference>
<dbReference type="SUPFAM" id="SSF53335">
    <property type="entry name" value="S-adenosyl-L-methionine-dependent methyltransferases"/>
    <property type="match status" value="1"/>
</dbReference>
<dbReference type="SUPFAM" id="SSF50249">
    <property type="entry name" value="Nucleic acid-binding proteins"/>
    <property type="match status" value="1"/>
</dbReference>
<dbReference type="Pfam" id="PF01938">
    <property type="entry name" value="TRAM"/>
    <property type="match status" value="1"/>
</dbReference>
<accession>A0A069RFB0</accession>
<dbReference type="PROSITE" id="PS01230">
    <property type="entry name" value="TRMA_1"/>
    <property type="match status" value="1"/>
</dbReference>
<feature type="binding site" evidence="4">
    <location>
        <position position="313"/>
    </location>
    <ligand>
        <name>S-adenosyl-L-methionine</name>
        <dbReference type="ChEBI" id="CHEBI:59789"/>
    </ligand>
</feature>
<dbReference type="GO" id="GO:0070475">
    <property type="term" value="P:rRNA base methylation"/>
    <property type="evidence" value="ECO:0007669"/>
    <property type="project" value="TreeGrafter"/>
</dbReference>
<gene>
    <name evidence="7" type="primary">rumA</name>
    <name evidence="7" type="ORF">CLIT_13c02120</name>
</gene>
<dbReference type="eggNOG" id="COG2265">
    <property type="taxonomic scope" value="Bacteria"/>
</dbReference>